<reference evidence="9 10" key="1">
    <citation type="submission" date="2010-12" db="EMBL/GenBank/DDBJ databases">
        <authorList>
            <person name="Muzny D."/>
            <person name="Qin X."/>
            <person name="Deng J."/>
            <person name="Jiang H."/>
            <person name="Liu Y."/>
            <person name="Qu J."/>
            <person name="Song X.-Z."/>
            <person name="Zhang L."/>
            <person name="Thornton R."/>
            <person name="Coyle M."/>
            <person name="Francisco L."/>
            <person name="Jackson L."/>
            <person name="Javaid M."/>
            <person name="Korchina V."/>
            <person name="Kovar C."/>
            <person name="Mata R."/>
            <person name="Mathew T."/>
            <person name="Ngo R."/>
            <person name="Nguyen L."/>
            <person name="Nguyen N."/>
            <person name="Okwuonu G."/>
            <person name="Ongeri F."/>
            <person name="Pham C."/>
            <person name="Simmons D."/>
            <person name="Wilczek-Boney K."/>
            <person name="Hale W."/>
            <person name="Jakkamsetti A."/>
            <person name="Pham P."/>
            <person name="Ruth R."/>
            <person name="San Lucas F."/>
            <person name="Warren J."/>
            <person name="Zhang J."/>
            <person name="Zhao Z."/>
            <person name="Zhou C."/>
            <person name="Zhu D."/>
            <person name="Lee S."/>
            <person name="Bess C."/>
            <person name="Blankenburg K."/>
            <person name="Forbes L."/>
            <person name="Fu Q."/>
            <person name="Gubbala S."/>
            <person name="Hirani K."/>
            <person name="Jayaseelan J.C."/>
            <person name="Lara F."/>
            <person name="Munidasa M."/>
            <person name="Palculict T."/>
            <person name="Patil S."/>
            <person name="Pu L.-L."/>
            <person name="Saada N."/>
            <person name="Tang L."/>
            <person name="Weissenberger G."/>
            <person name="Zhu Y."/>
            <person name="Hemphill L."/>
            <person name="Shang Y."/>
            <person name="Youmans B."/>
            <person name="Ayvaz T."/>
            <person name="Ross M."/>
            <person name="Santibanez J."/>
            <person name="Aqrawi P."/>
            <person name="Gross S."/>
            <person name="Joshi V."/>
            <person name="Fowler G."/>
            <person name="Nazareth L."/>
            <person name="Reid J."/>
            <person name="Worley K."/>
            <person name="Petrosino J."/>
            <person name="Highlander S."/>
            <person name="Gibbs R."/>
        </authorList>
    </citation>
    <scope>NUCLEOTIDE SEQUENCE [LARGE SCALE GENOMIC DNA]</scope>
    <source>
        <strain evidence="9 10">ATCC 51599</strain>
    </source>
</reference>
<dbReference type="InterPro" id="IPR040026">
    <property type="entry name" value="FliD"/>
</dbReference>
<sequence>MAGKITAMGGSLDVNSIVSQLMNVERAPLAKLQKEQAGINTKLSAWGTVKSALSELQTAAEKLIKQDTWNATTASSSNEDQVQATGGNSKGGATGNHSLVVKQLAQSQTVTTRSFANADAVVGGGTLRIQMGTVNEDGTSFTADGERKALEITIPENATVKDIRDIINRSNSGVSANLINDGNGVRLMLTGSQSGAKNAFEISAAGNGLDALNVSATAQAGANGSQRTQVAHDAKMQLNGLDVSSASNKVTDMIEGVTFNLKKADNAPVNITVETNKESLKEDVENFVKAYNKVNSLIAEQTKYDPATKKAGTLQGNGTLVRIQQQVRSLVRAQDDGSGLASAGFELDRNGALSIKDAKLKDLLNNPEKMRTVFAGAQKASGAASAGGAGATGAAGAAASPGAGTGTMSAATAALLSGSAGSGSGVAGMLSARLKEILDDDGSLSGTTKALRRSLDASTSRADRLNEQLERTEERLLKQYAALDKNISNITNSFSSIASLLR</sequence>
<dbReference type="GO" id="GO:0009421">
    <property type="term" value="C:bacterial-type flagellum filament cap"/>
    <property type="evidence" value="ECO:0007669"/>
    <property type="project" value="InterPro"/>
</dbReference>
<feature type="compositionally biased region" description="Polar residues" evidence="6">
    <location>
        <begin position="71"/>
        <end position="87"/>
    </location>
</feature>
<feature type="domain" description="Flagellar hook-associated protein 2 C-terminal" evidence="8">
    <location>
        <begin position="231"/>
        <end position="490"/>
    </location>
</feature>
<gene>
    <name evidence="9" type="primary">fliD</name>
    <name evidence="9" type="ORF">HMPREF0551_1280</name>
</gene>
<evidence type="ECO:0000256" key="3">
    <source>
        <dbReference type="ARBA" id="ARBA00023054"/>
    </source>
</evidence>
<comment type="caution">
    <text evidence="9">The sequence shown here is derived from an EMBL/GenBank/DDBJ whole genome shotgun (WGS) entry which is preliminary data.</text>
</comment>
<evidence type="ECO:0000259" key="7">
    <source>
        <dbReference type="Pfam" id="PF02465"/>
    </source>
</evidence>
<dbReference type="InterPro" id="IPR010809">
    <property type="entry name" value="FliD_C"/>
</dbReference>
<evidence type="ECO:0000256" key="1">
    <source>
        <dbReference type="ARBA" id="ARBA00009764"/>
    </source>
</evidence>
<dbReference type="EMBL" id="AEQP01000008">
    <property type="protein sequence ID" value="EFV94863.1"/>
    <property type="molecule type" value="Genomic_DNA"/>
</dbReference>
<dbReference type="PANTHER" id="PTHR30288">
    <property type="entry name" value="FLAGELLAR CAP/ASSEMBLY PROTEIN FLID"/>
    <property type="match status" value="1"/>
</dbReference>
<dbReference type="HOGENOM" id="CLU_015182_5_0_4"/>
<feature type="coiled-coil region" evidence="5">
    <location>
        <begin position="455"/>
        <end position="486"/>
    </location>
</feature>
<organism evidence="9 10">
    <name type="scientific">Lautropia mirabilis ATCC 51599</name>
    <dbReference type="NCBI Taxonomy" id="887898"/>
    <lineage>
        <taxon>Bacteria</taxon>
        <taxon>Pseudomonadati</taxon>
        <taxon>Pseudomonadota</taxon>
        <taxon>Betaproteobacteria</taxon>
        <taxon>Burkholderiales</taxon>
        <taxon>Burkholderiaceae</taxon>
        <taxon>Lautropia</taxon>
    </lineage>
</organism>
<dbReference type="GO" id="GO:0007155">
    <property type="term" value="P:cell adhesion"/>
    <property type="evidence" value="ECO:0007669"/>
    <property type="project" value="InterPro"/>
</dbReference>
<dbReference type="GO" id="GO:0071973">
    <property type="term" value="P:bacterial-type flagellum-dependent cell motility"/>
    <property type="evidence" value="ECO:0007669"/>
    <property type="project" value="TreeGrafter"/>
</dbReference>
<keyword evidence="3 5" id="KW-0175">Coiled coil</keyword>
<dbReference type="RefSeq" id="WP_005673541.1">
    <property type="nucleotide sequence ID" value="NZ_CP146288.1"/>
</dbReference>
<evidence type="ECO:0000313" key="10">
    <source>
        <dbReference type="Proteomes" id="UP000011021"/>
    </source>
</evidence>
<keyword evidence="4 5" id="KW-0975">Bacterial flagellum</keyword>
<dbReference type="GO" id="GO:0009424">
    <property type="term" value="C:bacterial-type flagellum hook"/>
    <property type="evidence" value="ECO:0007669"/>
    <property type="project" value="UniProtKB-UniRule"/>
</dbReference>
<keyword evidence="10" id="KW-1185">Reference proteome</keyword>
<evidence type="ECO:0000256" key="4">
    <source>
        <dbReference type="ARBA" id="ARBA00023143"/>
    </source>
</evidence>
<comment type="function">
    <text evidence="5">Required for morphogenesis and for the elongation of the flagellar filament by facilitating polymerization of the flagellin monomers at the tip of growing filament. Forms a capping structure, which prevents flagellin subunits (transported through the central channel of the flagellum) from leaking out without polymerization at the distal end.</text>
</comment>
<keyword evidence="9" id="KW-0282">Flagellum</keyword>
<protein>
    <recommendedName>
        <fullName evidence="5">Flagellar hook-associated protein 2</fullName>
        <shortName evidence="5">HAP2</shortName>
    </recommendedName>
    <alternativeName>
        <fullName evidence="5">Flagellar cap protein</fullName>
    </alternativeName>
</protein>
<evidence type="ECO:0000256" key="2">
    <source>
        <dbReference type="ARBA" id="ARBA00011255"/>
    </source>
</evidence>
<evidence type="ECO:0000259" key="8">
    <source>
        <dbReference type="Pfam" id="PF07195"/>
    </source>
</evidence>
<dbReference type="Pfam" id="PF07195">
    <property type="entry name" value="FliD_C"/>
    <property type="match status" value="1"/>
</dbReference>
<feature type="region of interest" description="Disordered" evidence="6">
    <location>
        <begin position="71"/>
        <end position="95"/>
    </location>
</feature>
<dbReference type="STRING" id="887898.HMPREF0551_1280"/>
<comment type="similarity">
    <text evidence="1 5">Belongs to the FliD family.</text>
</comment>
<proteinExistence type="inferred from homology"/>
<dbReference type="InterPro" id="IPR003481">
    <property type="entry name" value="FliD_N"/>
</dbReference>
<dbReference type="eggNOG" id="COG1345">
    <property type="taxonomic scope" value="Bacteria"/>
</dbReference>
<dbReference type="InterPro" id="IPR010810">
    <property type="entry name" value="Flagellin_hook_IN_motif"/>
</dbReference>
<evidence type="ECO:0000256" key="6">
    <source>
        <dbReference type="SAM" id="MobiDB-lite"/>
    </source>
</evidence>
<accession>E7RX67</accession>
<dbReference type="Pfam" id="PF07196">
    <property type="entry name" value="Flagellin_IN"/>
    <property type="match status" value="1"/>
</dbReference>
<feature type="domain" description="Flagellar hook-associated protein 2 N-terminal" evidence="7">
    <location>
        <begin position="12"/>
        <end position="108"/>
    </location>
</feature>
<dbReference type="GO" id="GO:0005576">
    <property type="term" value="C:extracellular region"/>
    <property type="evidence" value="ECO:0007669"/>
    <property type="project" value="UniProtKB-SubCell"/>
</dbReference>
<dbReference type="AlphaFoldDB" id="E7RX67"/>
<keyword evidence="5" id="KW-0964">Secreted</keyword>
<evidence type="ECO:0000313" key="9">
    <source>
        <dbReference type="EMBL" id="EFV94863.1"/>
    </source>
</evidence>
<dbReference type="PANTHER" id="PTHR30288:SF0">
    <property type="entry name" value="FLAGELLAR HOOK-ASSOCIATED PROTEIN 2"/>
    <property type="match status" value="1"/>
</dbReference>
<dbReference type="Pfam" id="PF02465">
    <property type="entry name" value="FliD_N"/>
    <property type="match status" value="1"/>
</dbReference>
<keyword evidence="9" id="KW-0969">Cilium</keyword>
<comment type="subunit">
    <text evidence="2 5">Homopentamer.</text>
</comment>
<name>E7RX67_9BURK</name>
<comment type="subcellular location">
    <subcellularLocation>
        <location evidence="5">Secreted</location>
    </subcellularLocation>
    <subcellularLocation>
        <location evidence="5">Bacterial flagellum</location>
    </subcellularLocation>
</comment>
<evidence type="ECO:0000256" key="5">
    <source>
        <dbReference type="RuleBase" id="RU362066"/>
    </source>
</evidence>
<dbReference type="Proteomes" id="UP000011021">
    <property type="component" value="Unassembled WGS sequence"/>
</dbReference>
<keyword evidence="9" id="KW-0966">Cell projection</keyword>